<name>A0A8X6WTY4_9ARAC</name>
<gene>
    <name evidence="1" type="ORF">TNIN_489821</name>
</gene>
<evidence type="ECO:0000313" key="2">
    <source>
        <dbReference type="Proteomes" id="UP000886998"/>
    </source>
</evidence>
<keyword evidence="2" id="KW-1185">Reference proteome</keyword>
<evidence type="ECO:0000313" key="1">
    <source>
        <dbReference type="EMBL" id="GFY39951.1"/>
    </source>
</evidence>
<organism evidence="1 2">
    <name type="scientific">Trichonephila inaurata madagascariensis</name>
    <dbReference type="NCBI Taxonomy" id="2747483"/>
    <lineage>
        <taxon>Eukaryota</taxon>
        <taxon>Metazoa</taxon>
        <taxon>Ecdysozoa</taxon>
        <taxon>Arthropoda</taxon>
        <taxon>Chelicerata</taxon>
        <taxon>Arachnida</taxon>
        <taxon>Araneae</taxon>
        <taxon>Araneomorphae</taxon>
        <taxon>Entelegynae</taxon>
        <taxon>Araneoidea</taxon>
        <taxon>Nephilidae</taxon>
        <taxon>Trichonephila</taxon>
        <taxon>Trichonephila inaurata</taxon>
    </lineage>
</organism>
<comment type="caution">
    <text evidence="1">The sequence shown here is derived from an EMBL/GenBank/DDBJ whole genome shotgun (WGS) entry which is preliminary data.</text>
</comment>
<accession>A0A8X6WTY4</accession>
<protein>
    <submittedName>
        <fullName evidence="1">Uncharacterized protein</fullName>
    </submittedName>
</protein>
<proteinExistence type="predicted"/>
<reference evidence="1" key="1">
    <citation type="submission" date="2020-08" db="EMBL/GenBank/DDBJ databases">
        <title>Multicomponent nature underlies the extraordinary mechanical properties of spider dragline silk.</title>
        <authorList>
            <person name="Kono N."/>
            <person name="Nakamura H."/>
            <person name="Mori M."/>
            <person name="Yoshida Y."/>
            <person name="Ohtoshi R."/>
            <person name="Malay A.D."/>
            <person name="Moran D.A.P."/>
            <person name="Tomita M."/>
            <person name="Numata K."/>
            <person name="Arakawa K."/>
        </authorList>
    </citation>
    <scope>NUCLEOTIDE SEQUENCE</scope>
</reference>
<dbReference type="Proteomes" id="UP000886998">
    <property type="component" value="Unassembled WGS sequence"/>
</dbReference>
<dbReference type="AlphaFoldDB" id="A0A8X6WTY4"/>
<dbReference type="EMBL" id="BMAV01001599">
    <property type="protein sequence ID" value="GFY39951.1"/>
    <property type="molecule type" value="Genomic_DNA"/>
</dbReference>
<sequence>MEGRGSNNIQMEVVKSSIWNLKMTKFTICMPLNFNSLTGNAAMGSTLDIFVQGSPYDLRDYLAVARIPGCERLCTAERRFVGEHEDVKAYCTREISQYISVVVPGIRNCLS</sequence>